<feature type="compositionally biased region" description="Acidic residues" evidence="1">
    <location>
        <begin position="104"/>
        <end position="126"/>
    </location>
</feature>
<sequence length="539" mass="62736">MKSTPSEIKAWKSLSIVKQCYEKLHSKLENDETTWCGKIINETWQDTSKVSKEQISFVVAICKSFLNPNNEILKNDNKFLSKRLKRNLKKMETGREFDLKDSDSNEETESDSSTSDEDEDEDEDEGEVSRNEGEGSGERSERERSGEGRRSGERRSEERNEERRSEERERRSRERSEERNEEREGRRSEEREGRRSGERRSGERRSVGRSVERRSVERSEGRNEEREGRSEESEGKRSEEREGRRSGERRSEERNEERRNSQAAIDAIANTATNPRKAHRKLKNWTIVKAIEEIANVQNLTLRLEKVKAHLGVIHNETADKLAREGCLKPVCSPDLQSLTSVNAVSCWNTETIEEPLRHFTKKLGKAKHSIKWRLLNRNISTISAFKSKQIQWESSWRTTMLSYIDRNVTDNKETRQRAFNVKLFNNELSTLEKLKDRFPKIYENDSCIQCNLEKEDQVHVLTCPKNLIDIHSCRNKLINLLVNKMTTVACGDTCKNMCKTLEALKELHIPRDVNTRDTDHLSFIDIMLGLIPITIYSI</sequence>
<evidence type="ECO:0000256" key="1">
    <source>
        <dbReference type="SAM" id="MobiDB-lite"/>
    </source>
</evidence>
<feature type="compositionally biased region" description="Basic and acidic residues" evidence="1">
    <location>
        <begin position="127"/>
        <end position="260"/>
    </location>
</feature>
<reference evidence="2 3" key="1">
    <citation type="submission" date="2018-08" db="EMBL/GenBank/DDBJ databases">
        <title>Genome and evolution of the arbuscular mycorrhizal fungus Diversispora epigaea (formerly Glomus versiforme) and its bacterial endosymbionts.</title>
        <authorList>
            <person name="Sun X."/>
            <person name="Fei Z."/>
            <person name="Harrison M."/>
        </authorList>
    </citation>
    <scope>NUCLEOTIDE SEQUENCE [LARGE SCALE GENOMIC DNA]</scope>
    <source>
        <strain evidence="2 3">IT104</strain>
    </source>
</reference>
<accession>A0A397IPW6</accession>
<protein>
    <submittedName>
        <fullName evidence="2">Uncharacterized protein</fullName>
    </submittedName>
</protein>
<feature type="region of interest" description="Disordered" evidence="1">
    <location>
        <begin position="95"/>
        <end position="278"/>
    </location>
</feature>
<dbReference type="STRING" id="1348612.A0A397IPW6"/>
<dbReference type="InterPro" id="IPR036397">
    <property type="entry name" value="RNaseH_sf"/>
</dbReference>
<evidence type="ECO:0000313" key="3">
    <source>
        <dbReference type="Proteomes" id="UP000266861"/>
    </source>
</evidence>
<organism evidence="2 3">
    <name type="scientific">Diversispora epigaea</name>
    <dbReference type="NCBI Taxonomy" id="1348612"/>
    <lineage>
        <taxon>Eukaryota</taxon>
        <taxon>Fungi</taxon>
        <taxon>Fungi incertae sedis</taxon>
        <taxon>Mucoromycota</taxon>
        <taxon>Glomeromycotina</taxon>
        <taxon>Glomeromycetes</taxon>
        <taxon>Diversisporales</taxon>
        <taxon>Diversisporaceae</taxon>
        <taxon>Diversispora</taxon>
    </lineage>
</organism>
<dbReference type="SUPFAM" id="SSF53098">
    <property type="entry name" value="Ribonuclease H-like"/>
    <property type="match status" value="1"/>
</dbReference>
<name>A0A397IPW6_9GLOM</name>
<proteinExistence type="predicted"/>
<comment type="caution">
    <text evidence="2">The sequence shown here is derived from an EMBL/GenBank/DDBJ whole genome shotgun (WGS) entry which is preliminary data.</text>
</comment>
<dbReference type="GO" id="GO:0003676">
    <property type="term" value="F:nucleic acid binding"/>
    <property type="evidence" value="ECO:0007669"/>
    <property type="project" value="InterPro"/>
</dbReference>
<evidence type="ECO:0000313" key="2">
    <source>
        <dbReference type="EMBL" id="RHZ76832.1"/>
    </source>
</evidence>
<keyword evidence="3" id="KW-1185">Reference proteome</keyword>
<dbReference type="Gene3D" id="3.30.420.10">
    <property type="entry name" value="Ribonuclease H-like superfamily/Ribonuclease H"/>
    <property type="match status" value="1"/>
</dbReference>
<gene>
    <name evidence="2" type="ORF">Glove_188g51</name>
</gene>
<dbReference type="EMBL" id="PQFF01000178">
    <property type="protein sequence ID" value="RHZ76832.1"/>
    <property type="molecule type" value="Genomic_DNA"/>
</dbReference>
<dbReference type="InterPro" id="IPR012337">
    <property type="entry name" value="RNaseH-like_sf"/>
</dbReference>
<dbReference type="AlphaFoldDB" id="A0A397IPW6"/>
<feature type="compositionally biased region" description="Low complexity" evidence="1">
    <location>
        <begin position="261"/>
        <end position="274"/>
    </location>
</feature>
<dbReference type="Proteomes" id="UP000266861">
    <property type="component" value="Unassembled WGS sequence"/>
</dbReference>